<proteinExistence type="predicted"/>
<dbReference type="Proteomes" id="UP000077315">
    <property type="component" value="Unassembled WGS sequence"/>
</dbReference>
<dbReference type="RefSeq" id="XP_018298898.1">
    <property type="nucleotide sequence ID" value="XM_018434416.1"/>
</dbReference>
<evidence type="ECO:0000313" key="2">
    <source>
        <dbReference type="EMBL" id="OAD80858.1"/>
    </source>
</evidence>
<accession>A0A167R516</accession>
<gene>
    <name evidence="2" type="ORF">PHYBLDRAFT_161496</name>
</gene>
<organism evidence="2 3">
    <name type="scientific">Phycomyces blakesleeanus (strain ATCC 8743b / DSM 1359 / FGSC 10004 / NBRC 33097 / NRRL 1555)</name>
    <dbReference type="NCBI Taxonomy" id="763407"/>
    <lineage>
        <taxon>Eukaryota</taxon>
        <taxon>Fungi</taxon>
        <taxon>Fungi incertae sedis</taxon>
        <taxon>Mucoromycota</taxon>
        <taxon>Mucoromycotina</taxon>
        <taxon>Mucoromycetes</taxon>
        <taxon>Mucorales</taxon>
        <taxon>Phycomycetaceae</taxon>
        <taxon>Phycomyces</taxon>
    </lineage>
</organism>
<evidence type="ECO:0000256" key="1">
    <source>
        <dbReference type="SAM" id="MobiDB-lite"/>
    </source>
</evidence>
<protein>
    <submittedName>
        <fullName evidence="2">Uncharacterized protein</fullName>
    </submittedName>
</protein>
<feature type="compositionally biased region" description="Low complexity" evidence="1">
    <location>
        <begin position="227"/>
        <end position="239"/>
    </location>
</feature>
<dbReference type="GeneID" id="28995322"/>
<reference evidence="3" key="1">
    <citation type="submission" date="2015-06" db="EMBL/GenBank/DDBJ databases">
        <title>Expansion of signal transduction pathways in fungi by whole-genome duplication.</title>
        <authorList>
            <consortium name="DOE Joint Genome Institute"/>
            <person name="Corrochano L.M."/>
            <person name="Kuo A."/>
            <person name="Marcet-Houben M."/>
            <person name="Polaino S."/>
            <person name="Salamov A."/>
            <person name="Villalobos J.M."/>
            <person name="Alvarez M.I."/>
            <person name="Avalos J."/>
            <person name="Benito E.P."/>
            <person name="Benoit I."/>
            <person name="Burger G."/>
            <person name="Camino L.P."/>
            <person name="Canovas D."/>
            <person name="Cerda-Olmedo E."/>
            <person name="Cheng J.-F."/>
            <person name="Dominguez A."/>
            <person name="Elias M."/>
            <person name="Eslava A.P."/>
            <person name="Glaser F."/>
            <person name="Grimwood J."/>
            <person name="Gutierrez G."/>
            <person name="Heitman J."/>
            <person name="Henrissat B."/>
            <person name="Iturriaga E.A."/>
            <person name="Lang B.F."/>
            <person name="Lavin J.L."/>
            <person name="Lee S."/>
            <person name="Li W."/>
            <person name="Lindquist E."/>
            <person name="Lopez-Garcia S."/>
            <person name="Luque E.M."/>
            <person name="Marcos A.T."/>
            <person name="Martin J."/>
            <person name="McCluskey K."/>
            <person name="Medina H.R."/>
            <person name="Miralles-Duran A."/>
            <person name="Miyazaki A."/>
            <person name="Munoz-Torres E."/>
            <person name="Oguiza J.A."/>
            <person name="Ohm R."/>
            <person name="Olmedo M."/>
            <person name="Orejas M."/>
            <person name="Ortiz-Castellanos L."/>
            <person name="Pisabarro A.G."/>
            <person name="Rodriguez-Romero J."/>
            <person name="Ruiz-Herrera J."/>
            <person name="Ruiz-Vazquez R."/>
            <person name="Sanz C."/>
            <person name="Schackwitz W."/>
            <person name="Schmutz J."/>
            <person name="Shahriari M."/>
            <person name="Shelest E."/>
            <person name="Silva-Franco F."/>
            <person name="Soanes D."/>
            <person name="Syed K."/>
            <person name="Tagua V.G."/>
            <person name="Talbot N.J."/>
            <person name="Thon M."/>
            <person name="De vries R.P."/>
            <person name="Wiebenga A."/>
            <person name="Yadav J.S."/>
            <person name="Braun E.L."/>
            <person name="Baker S."/>
            <person name="Garre V."/>
            <person name="Horwitz B."/>
            <person name="Torres-Martinez S."/>
            <person name="Idnurm A."/>
            <person name="Herrera-Estrella A."/>
            <person name="Gabaldon T."/>
            <person name="Grigoriev I.V."/>
        </authorList>
    </citation>
    <scope>NUCLEOTIDE SEQUENCE [LARGE SCALE GENOMIC DNA]</scope>
    <source>
        <strain evidence="3">NRRL 1555(-)</strain>
    </source>
</reference>
<name>A0A167R516_PHYB8</name>
<dbReference type="EMBL" id="KV440971">
    <property type="protein sequence ID" value="OAD80858.1"/>
    <property type="molecule type" value="Genomic_DNA"/>
</dbReference>
<keyword evidence="3" id="KW-1185">Reference proteome</keyword>
<dbReference type="VEuPathDB" id="FungiDB:PHYBLDRAFT_161496"/>
<dbReference type="AlphaFoldDB" id="A0A167R516"/>
<feature type="compositionally biased region" description="Basic and acidic residues" evidence="1">
    <location>
        <begin position="209"/>
        <end position="224"/>
    </location>
</feature>
<evidence type="ECO:0000313" key="3">
    <source>
        <dbReference type="Proteomes" id="UP000077315"/>
    </source>
</evidence>
<feature type="region of interest" description="Disordered" evidence="1">
    <location>
        <begin position="209"/>
        <end position="268"/>
    </location>
</feature>
<dbReference type="InParanoid" id="A0A167R516"/>
<sequence>MSDINTTLLNSIQKIEVDLAEIKQALRELQRQFSNQFAPAVSAEDLTTMQQSIIEQSSLERIAESVKRAQLTEYPDQLGKRVINTGGEFKGKNEAQKYNLLLQILHEQDWKARCKEVPQGQPLPPLVPLSDHDLTVKRLHLKTLGRTVKHDIIDKDYPAASKEWKNIPEKNREYYMMHLERLAKNGGLHIHQCKRMWCARSLLQESFKSDNQTHKRRMAEKNKTQQDISDSSLSSPDMSETGDVESPIMADVLSPPPTASVEPARKRSRRSVNAYFTEQVSILYKEIDHSVKAAKEKQEVVLELKAIEQKKEYTSVLFSSDASSSQWSSGLVKIILPKILSIVKHGYQHSERSSHEHAVDQESLSHATDIAMINAILALEKYFLAYKCILLIYKVIEGACYG</sequence>